<organism evidence="3 5">
    <name type="scientific">Cercospora beticola</name>
    <name type="common">Sugarbeet leaf spot fungus</name>
    <dbReference type="NCBI Taxonomy" id="122368"/>
    <lineage>
        <taxon>Eukaryota</taxon>
        <taxon>Fungi</taxon>
        <taxon>Dikarya</taxon>
        <taxon>Ascomycota</taxon>
        <taxon>Pezizomycotina</taxon>
        <taxon>Dothideomycetes</taxon>
        <taxon>Dothideomycetidae</taxon>
        <taxon>Mycosphaerellales</taxon>
        <taxon>Mycosphaerellaceae</taxon>
        <taxon>Cercospora</taxon>
    </lineage>
</organism>
<sequence length="297" mass="34328">MLLLRRGIRVSCQILSTDLRAVVARRWNATASDDLRSEGEAVDDLRNYKVWTAEEERKLLELRASGLISREIGRELRRATTSVRRRFWLISTGNGVDKSLAERAQELLQQRKPPTSVAEEERVQVEKLRDQNYSRRNIAAKLGMTIARVNYLLAPNKRGTGLSRYTAEEDAMIVGLLQNGQGWDAIRARLPHRSRNSLYLRWQTICHKHAFWHQMSETSPCPSKTHQWTDEDTAQLKRLYEQGTRTRNIAERLGRTPTAVRLKMFKLRMLGEAEHSGQSNKKGVGRKRAPRQRYDDP</sequence>
<dbReference type="Proteomes" id="UP000230605">
    <property type="component" value="Chromosome 2"/>
</dbReference>
<dbReference type="SMART" id="SM00717">
    <property type="entry name" value="SANT"/>
    <property type="match status" value="3"/>
</dbReference>
<evidence type="ECO:0000256" key="1">
    <source>
        <dbReference type="SAM" id="MobiDB-lite"/>
    </source>
</evidence>
<dbReference type="InterPro" id="IPR001005">
    <property type="entry name" value="SANT/Myb"/>
</dbReference>
<evidence type="ECO:0000313" key="3">
    <source>
        <dbReference type="EMBL" id="PIA97051.1"/>
    </source>
</evidence>
<feature type="domain" description="Myb-like" evidence="2">
    <location>
        <begin position="163"/>
        <end position="206"/>
    </location>
</feature>
<reference evidence="4 6" key="2">
    <citation type="submission" date="2023-09" db="EMBL/GenBank/DDBJ databases">
        <title>Complete-Gapless Cercospora beticola genome.</title>
        <authorList>
            <person name="Wyatt N.A."/>
            <person name="Spanner R.E."/>
            <person name="Bolton M.D."/>
        </authorList>
    </citation>
    <scope>NUCLEOTIDE SEQUENCE [LARGE SCALE GENOMIC DNA]</scope>
    <source>
        <strain evidence="4">Cb09-40</strain>
    </source>
</reference>
<dbReference type="Gene3D" id="1.10.10.60">
    <property type="entry name" value="Homeodomain-like"/>
    <property type="match status" value="2"/>
</dbReference>
<evidence type="ECO:0000313" key="6">
    <source>
        <dbReference type="Proteomes" id="UP001302367"/>
    </source>
</evidence>
<keyword evidence="6" id="KW-1185">Reference proteome</keyword>
<feature type="region of interest" description="Disordered" evidence="1">
    <location>
        <begin position="271"/>
        <end position="297"/>
    </location>
</feature>
<protein>
    <recommendedName>
        <fullName evidence="2">Myb-like domain-containing protein</fullName>
    </recommendedName>
</protein>
<dbReference type="CDD" id="cd00167">
    <property type="entry name" value="SANT"/>
    <property type="match status" value="1"/>
</dbReference>
<dbReference type="EMBL" id="LKMD01000102">
    <property type="protein sequence ID" value="PIA97051.1"/>
    <property type="molecule type" value="Genomic_DNA"/>
</dbReference>
<name>A0A2G5HX13_CERBT</name>
<dbReference type="InterPro" id="IPR009057">
    <property type="entry name" value="Homeodomain-like_sf"/>
</dbReference>
<dbReference type="PROSITE" id="PS50090">
    <property type="entry name" value="MYB_LIKE"/>
    <property type="match status" value="1"/>
</dbReference>
<dbReference type="OrthoDB" id="2143914at2759"/>
<dbReference type="SUPFAM" id="SSF46689">
    <property type="entry name" value="Homeodomain-like"/>
    <property type="match status" value="1"/>
</dbReference>
<evidence type="ECO:0000313" key="5">
    <source>
        <dbReference type="Proteomes" id="UP000230605"/>
    </source>
</evidence>
<dbReference type="Proteomes" id="UP001302367">
    <property type="component" value="Chromosome 2"/>
</dbReference>
<dbReference type="EMBL" id="CP134185">
    <property type="protein sequence ID" value="WPA98833.1"/>
    <property type="molecule type" value="Genomic_DNA"/>
</dbReference>
<reference evidence="3 5" key="1">
    <citation type="submission" date="2015-10" db="EMBL/GenBank/DDBJ databases">
        <title>The cercosporin biosynthetic gene cluster was horizontally transferred to several fungal lineages and shown to be expanded in Cercospora beticola based on microsynteny with recipient genomes.</title>
        <authorList>
            <person name="De Jonge R."/>
            <person name="Ebert M.K."/>
            <person name="Suttle J.C."/>
            <person name="Jurick Ii W.M."/>
            <person name="Secor G.A."/>
            <person name="Thomma B.P."/>
            <person name="Van De Peer Y."/>
            <person name="Bolton M.D."/>
        </authorList>
    </citation>
    <scope>NUCLEOTIDE SEQUENCE [LARGE SCALE GENOMIC DNA]</scope>
    <source>
        <strain evidence="3 5">09-40</strain>
    </source>
</reference>
<evidence type="ECO:0000259" key="2">
    <source>
        <dbReference type="PROSITE" id="PS50090"/>
    </source>
</evidence>
<evidence type="ECO:0000313" key="4">
    <source>
        <dbReference type="EMBL" id="WPA98833.1"/>
    </source>
</evidence>
<proteinExistence type="predicted"/>
<accession>A0A2G5HX13</accession>
<dbReference type="AlphaFoldDB" id="A0A2G5HX13"/>
<gene>
    <name evidence="3" type="ORF">CB0940_06216</name>
    <name evidence="4" type="ORF">RHO25_003446</name>
</gene>